<reference evidence="2" key="2">
    <citation type="submission" date="2024-10" db="UniProtKB">
        <authorList>
            <consortium name="EnsemblProtists"/>
        </authorList>
    </citation>
    <scope>IDENTIFICATION</scope>
</reference>
<dbReference type="EnsemblProtists" id="EOD10086">
    <property type="protein sequence ID" value="EOD10086"/>
    <property type="gene ID" value="EMIHUDRAFT_358402"/>
</dbReference>
<feature type="repeat" description="ARM" evidence="1">
    <location>
        <begin position="95"/>
        <end position="137"/>
    </location>
</feature>
<sequence length="382" mass="40305">MNDDNKAAIVAAGGIEVLVSLARDGNEGQKENAAGALCNLSANDDLKVAIAAAGGLEVLVALARDGNEAQKEDAAGALCNLAYNDDNKVAIAAAGGIEVLVSLARDGTEGQKGRAAGALWNLAHNDDNSVAIVAAGGIEVLIALARDGNEMQKENAVSTTTTRRRLLRPGASSCSLRWLATGMRCRRRMRRGRCGTSLTTTTTAWRLLRPRRRRRMEVLISLARDGTERQKEEAAGALCNMIEAAPGTHEGVVEAGGVAVLSSLTQEASASDDCKFAAAMSLMYLASTCPDLAADDTCLSLLLSRLDQPEEDGWRRDSINALLALATSSSACAEQWHRVGGVAALQALARETAEEGVERQAERCNQALVSLGVRRVRRRTAA</sequence>
<dbReference type="HOGENOM" id="CLU_724488_0_0_1"/>
<dbReference type="Proteomes" id="UP000013827">
    <property type="component" value="Unassembled WGS sequence"/>
</dbReference>
<dbReference type="InterPro" id="IPR000225">
    <property type="entry name" value="Armadillo"/>
</dbReference>
<accession>A0A0D3IFQ1</accession>
<dbReference type="KEGG" id="ehx:EMIHUDRAFT_358402"/>
<dbReference type="SMART" id="SM00185">
    <property type="entry name" value="ARM"/>
    <property type="match status" value="5"/>
</dbReference>
<dbReference type="PANTHER" id="PTHR23315:SF7">
    <property type="entry name" value="U-BOX DOMAIN-CONTAINING PROTEIN 4"/>
    <property type="match status" value="1"/>
</dbReference>
<name>A0A0D3IFQ1_EMIH1</name>
<dbReference type="RefSeq" id="XP_005762515.1">
    <property type="nucleotide sequence ID" value="XM_005762458.1"/>
</dbReference>
<dbReference type="PaxDb" id="2903-EOD10086"/>
<dbReference type="PROSITE" id="PS50176">
    <property type="entry name" value="ARM_REPEAT"/>
    <property type="match status" value="3"/>
</dbReference>
<feature type="repeat" description="ARM" evidence="1">
    <location>
        <begin position="54"/>
        <end position="96"/>
    </location>
</feature>
<reference evidence="3" key="1">
    <citation type="journal article" date="2013" name="Nature">
        <title>Pan genome of the phytoplankton Emiliania underpins its global distribution.</title>
        <authorList>
            <person name="Read B.A."/>
            <person name="Kegel J."/>
            <person name="Klute M.J."/>
            <person name="Kuo A."/>
            <person name="Lefebvre S.C."/>
            <person name="Maumus F."/>
            <person name="Mayer C."/>
            <person name="Miller J."/>
            <person name="Monier A."/>
            <person name="Salamov A."/>
            <person name="Young J."/>
            <person name="Aguilar M."/>
            <person name="Claverie J.M."/>
            <person name="Frickenhaus S."/>
            <person name="Gonzalez K."/>
            <person name="Herman E.K."/>
            <person name="Lin Y.C."/>
            <person name="Napier J."/>
            <person name="Ogata H."/>
            <person name="Sarno A.F."/>
            <person name="Shmutz J."/>
            <person name="Schroeder D."/>
            <person name="de Vargas C."/>
            <person name="Verret F."/>
            <person name="von Dassow P."/>
            <person name="Valentin K."/>
            <person name="Van de Peer Y."/>
            <person name="Wheeler G."/>
            <person name="Dacks J.B."/>
            <person name="Delwiche C.F."/>
            <person name="Dyhrman S.T."/>
            <person name="Glockner G."/>
            <person name="John U."/>
            <person name="Richards T."/>
            <person name="Worden A.Z."/>
            <person name="Zhang X."/>
            <person name="Grigoriev I.V."/>
            <person name="Allen A.E."/>
            <person name="Bidle K."/>
            <person name="Borodovsky M."/>
            <person name="Bowler C."/>
            <person name="Brownlee C."/>
            <person name="Cock J.M."/>
            <person name="Elias M."/>
            <person name="Gladyshev V.N."/>
            <person name="Groth M."/>
            <person name="Guda C."/>
            <person name="Hadaegh A."/>
            <person name="Iglesias-Rodriguez M.D."/>
            <person name="Jenkins J."/>
            <person name="Jones B.M."/>
            <person name="Lawson T."/>
            <person name="Leese F."/>
            <person name="Lindquist E."/>
            <person name="Lobanov A."/>
            <person name="Lomsadze A."/>
            <person name="Malik S.B."/>
            <person name="Marsh M.E."/>
            <person name="Mackinder L."/>
            <person name="Mock T."/>
            <person name="Mueller-Roeber B."/>
            <person name="Pagarete A."/>
            <person name="Parker M."/>
            <person name="Probert I."/>
            <person name="Quesneville H."/>
            <person name="Raines C."/>
            <person name="Rensing S.A."/>
            <person name="Riano-Pachon D.M."/>
            <person name="Richier S."/>
            <person name="Rokitta S."/>
            <person name="Shiraiwa Y."/>
            <person name="Soanes D.M."/>
            <person name="van der Giezen M."/>
            <person name="Wahlund T.M."/>
            <person name="Williams B."/>
            <person name="Wilson W."/>
            <person name="Wolfe G."/>
            <person name="Wurch L.L."/>
        </authorList>
    </citation>
    <scope>NUCLEOTIDE SEQUENCE</scope>
</reference>
<dbReference type="Pfam" id="PF00514">
    <property type="entry name" value="Arm"/>
    <property type="match status" value="3"/>
</dbReference>
<dbReference type="InterPro" id="IPR016024">
    <property type="entry name" value="ARM-type_fold"/>
</dbReference>
<dbReference type="Gene3D" id="1.25.10.10">
    <property type="entry name" value="Leucine-rich Repeat Variant"/>
    <property type="match status" value="2"/>
</dbReference>
<evidence type="ECO:0000313" key="2">
    <source>
        <dbReference type="EnsemblProtists" id="EOD10086"/>
    </source>
</evidence>
<dbReference type="eggNOG" id="ENOG502SAGE">
    <property type="taxonomic scope" value="Eukaryota"/>
</dbReference>
<proteinExistence type="predicted"/>
<dbReference type="PANTHER" id="PTHR23315">
    <property type="entry name" value="U BOX DOMAIN-CONTAINING"/>
    <property type="match status" value="1"/>
</dbReference>
<dbReference type="InterPro" id="IPR011989">
    <property type="entry name" value="ARM-like"/>
</dbReference>
<evidence type="ECO:0000256" key="1">
    <source>
        <dbReference type="PROSITE-ProRule" id="PRU00259"/>
    </source>
</evidence>
<evidence type="ECO:0000313" key="3">
    <source>
        <dbReference type="Proteomes" id="UP000013827"/>
    </source>
</evidence>
<dbReference type="AlphaFoldDB" id="A0A0D3IFQ1"/>
<organism evidence="2 3">
    <name type="scientific">Emiliania huxleyi (strain CCMP1516)</name>
    <dbReference type="NCBI Taxonomy" id="280463"/>
    <lineage>
        <taxon>Eukaryota</taxon>
        <taxon>Haptista</taxon>
        <taxon>Haptophyta</taxon>
        <taxon>Prymnesiophyceae</taxon>
        <taxon>Isochrysidales</taxon>
        <taxon>Noelaerhabdaceae</taxon>
        <taxon>Emiliania</taxon>
    </lineage>
</organism>
<dbReference type="SUPFAM" id="SSF48371">
    <property type="entry name" value="ARM repeat"/>
    <property type="match status" value="2"/>
</dbReference>
<feature type="repeat" description="ARM" evidence="1">
    <location>
        <begin position="13"/>
        <end position="55"/>
    </location>
</feature>
<protein>
    <submittedName>
        <fullName evidence="2">Uncharacterized protein</fullName>
    </submittedName>
</protein>
<keyword evidence="3" id="KW-1185">Reference proteome</keyword>
<dbReference type="GeneID" id="17256185"/>